<evidence type="ECO:0000256" key="1">
    <source>
        <dbReference type="SAM" id="MobiDB-lite"/>
    </source>
</evidence>
<dbReference type="AlphaFoldDB" id="A0A067KYZ1"/>
<feature type="region of interest" description="Disordered" evidence="1">
    <location>
        <begin position="126"/>
        <end position="157"/>
    </location>
</feature>
<accession>A0A067KYZ1</accession>
<gene>
    <name evidence="3" type="ORF">JCGZ_06125</name>
</gene>
<dbReference type="InterPro" id="IPR039690">
    <property type="entry name" value="SNRNP25"/>
</dbReference>
<dbReference type="InterPro" id="IPR000626">
    <property type="entry name" value="Ubiquitin-like_dom"/>
</dbReference>
<protein>
    <recommendedName>
        <fullName evidence="2">Ubiquitin-like domain-containing protein</fullName>
    </recommendedName>
</protein>
<evidence type="ECO:0000313" key="3">
    <source>
        <dbReference type="EMBL" id="KDP37069.1"/>
    </source>
</evidence>
<dbReference type="InterPro" id="IPR040610">
    <property type="entry name" value="SNRNP25_ubiquitin"/>
</dbReference>
<dbReference type="SUPFAM" id="SSF54236">
    <property type="entry name" value="Ubiquitin-like"/>
    <property type="match status" value="1"/>
</dbReference>
<dbReference type="Pfam" id="PF18036">
    <property type="entry name" value="Ubiquitin_4"/>
    <property type="match status" value="1"/>
</dbReference>
<proteinExistence type="predicted"/>
<sequence length="217" mass="24811">MLFVRTRSYHKLPQHLLQLTVLKLDGSSFDVHVGRNATVGELKQAVEEVFTSSPKEDEGKISWSHVWGHFCLSYEGQRLVNDKACIQKIGIKDGDQLQFVRHVSVNYSHSKRRSRSQHVACKPYSAPLSRDVREEEEKDSTVDHSDNNNENQDYNSNYLCEDEGKTSEFKLAHFLKGWLSYTRLRGAPRKGTQGQSRPSRFAFQCLGGGHRMIELQG</sequence>
<feature type="domain" description="Ubiquitin-like" evidence="2">
    <location>
        <begin position="17"/>
        <end position="100"/>
    </location>
</feature>
<feature type="compositionally biased region" description="Basic and acidic residues" evidence="1">
    <location>
        <begin position="130"/>
        <end position="147"/>
    </location>
</feature>
<name>A0A067KYZ1_JATCU</name>
<dbReference type="PANTHER" id="PTHR14942">
    <property type="entry name" value="U11/U12 SMALL NUCLEAR RIBONUCLEOPROTEIN 25 KDA PROTEIN"/>
    <property type="match status" value="1"/>
</dbReference>
<dbReference type="InterPro" id="IPR029071">
    <property type="entry name" value="Ubiquitin-like_domsf"/>
</dbReference>
<dbReference type="EMBL" id="KK914415">
    <property type="protein sequence ID" value="KDP37069.1"/>
    <property type="molecule type" value="Genomic_DNA"/>
</dbReference>
<dbReference type="Gene3D" id="3.10.20.90">
    <property type="entry name" value="Phosphatidylinositol 3-kinase Catalytic Subunit, Chain A, domain 1"/>
    <property type="match status" value="1"/>
</dbReference>
<reference evidence="3 4" key="1">
    <citation type="journal article" date="2014" name="PLoS ONE">
        <title>Global Analysis of Gene Expression Profiles in Physic Nut (Jatropha curcas L.) Seedlings Exposed to Salt Stress.</title>
        <authorList>
            <person name="Zhang L."/>
            <person name="Zhang C."/>
            <person name="Wu P."/>
            <person name="Chen Y."/>
            <person name="Li M."/>
            <person name="Jiang H."/>
            <person name="Wu G."/>
        </authorList>
    </citation>
    <scope>NUCLEOTIDE SEQUENCE [LARGE SCALE GENOMIC DNA]</scope>
    <source>
        <strain evidence="4">cv. GZQX0401</strain>
        <tissue evidence="3">Young leaves</tissue>
    </source>
</reference>
<dbReference type="GO" id="GO:0000398">
    <property type="term" value="P:mRNA splicing, via spliceosome"/>
    <property type="evidence" value="ECO:0007669"/>
    <property type="project" value="InterPro"/>
</dbReference>
<keyword evidence="4" id="KW-1185">Reference proteome</keyword>
<dbReference type="OrthoDB" id="72819at2759"/>
<organism evidence="3 4">
    <name type="scientific">Jatropha curcas</name>
    <name type="common">Barbados nut</name>
    <dbReference type="NCBI Taxonomy" id="180498"/>
    <lineage>
        <taxon>Eukaryota</taxon>
        <taxon>Viridiplantae</taxon>
        <taxon>Streptophyta</taxon>
        <taxon>Embryophyta</taxon>
        <taxon>Tracheophyta</taxon>
        <taxon>Spermatophyta</taxon>
        <taxon>Magnoliopsida</taxon>
        <taxon>eudicotyledons</taxon>
        <taxon>Gunneridae</taxon>
        <taxon>Pentapetalae</taxon>
        <taxon>rosids</taxon>
        <taxon>fabids</taxon>
        <taxon>Malpighiales</taxon>
        <taxon>Euphorbiaceae</taxon>
        <taxon>Crotonoideae</taxon>
        <taxon>Jatropheae</taxon>
        <taxon>Jatropha</taxon>
    </lineage>
</organism>
<dbReference type="PANTHER" id="PTHR14942:SF9">
    <property type="entry name" value="OS02G0188500 PROTEIN"/>
    <property type="match status" value="1"/>
</dbReference>
<dbReference type="CDD" id="cd17058">
    <property type="entry name" value="Ubl_SNRNP25"/>
    <property type="match status" value="1"/>
</dbReference>
<evidence type="ECO:0000313" key="4">
    <source>
        <dbReference type="Proteomes" id="UP000027138"/>
    </source>
</evidence>
<dbReference type="Proteomes" id="UP000027138">
    <property type="component" value="Unassembled WGS sequence"/>
</dbReference>
<dbReference type="PROSITE" id="PS50053">
    <property type="entry name" value="UBIQUITIN_2"/>
    <property type="match status" value="1"/>
</dbReference>
<evidence type="ECO:0000259" key="2">
    <source>
        <dbReference type="PROSITE" id="PS50053"/>
    </source>
</evidence>
<feature type="compositionally biased region" description="Low complexity" evidence="1">
    <location>
        <begin position="148"/>
        <end position="157"/>
    </location>
</feature>